<dbReference type="EMBL" id="JBHMAF010000034">
    <property type="protein sequence ID" value="MFB9758541.1"/>
    <property type="molecule type" value="Genomic_DNA"/>
</dbReference>
<keyword evidence="1" id="KW-0812">Transmembrane</keyword>
<evidence type="ECO:0000256" key="1">
    <source>
        <dbReference type="SAM" id="Phobius"/>
    </source>
</evidence>
<accession>A0ABV5WEJ5</accession>
<protein>
    <submittedName>
        <fullName evidence="2">Uncharacterized protein</fullName>
    </submittedName>
</protein>
<gene>
    <name evidence="2" type="ORF">ACFFMS_08410</name>
</gene>
<dbReference type="RefSeq" id="WP_379948838.1">
    <property type="nucleotide sequence ID" value="NZ_JBHMAF010000034.1"/>
</dbReference>
<organism evidence="2 3">
    <name type="scientific">Ectobacillus funiculus</name>
    <dbReference type="NCBI Taxonomy" id="137993"/>
    <lineage>
        <taxon>Bacteria</taxon>
        <taxon>Bacillati</taxon>
        <taxon>Bacillota</taxon>
        <taxon>Bacilli</taxon>
        <taxon>Bacillales</taxon>
        <taxon>Bacillaceae</taxon>
        <taxon>Ectobacillus</taxon>
    </lineage>
</organism>
<proteinExistence type="predicted"/>
<keyword evidence="1" id="KW-0472">Membrane</keyword>
<feature type="transmembrane region" description="Helical" evidence="1">
    <location>
        <begin position="6"/>
        <end position="24"/>
    </location>
</feature>
<keyword evidence="1" id="KW-1133">Transmembrane helix</keyword>
<dbReference type="Proteomes" id="UP001589609">
    <property type="component" value="Unassembled WGS sequence"/>
</dbReference>
<feature type="transmembrane region" description="Helical" evidence="1">
    <location>
        <begin position="154"/>
        <end position="182"/>
    </location>
</feature>
<keyword evidence="3" id="KW-1185">Reference proteome</keyword>
<sequence>MKKGKWLLWVLFAAAVVFAAYAIVRQLGGLGMQGVAASFRGIASNLQGAILSIQGFIPNVQGWLSNLQSFVPDVQGGLLHVKSMIPDVQGWFANVPAKESMQQIFDGSRQMRGPGHDGYMWRLSMDSFLVQASLFVIGWVVWKVSTGNKLGRWLGALLMMWGAALLLPKILLVPFILTIAYFTYKIARNRQASAASFTADAPGFGSHTADYLDEWEKQNG</sequence>
<name>A0ABV5WEJ5_9BACI</name>
<reference evidence="2 3" key="1">
    <citation type="submission" date="2024-09" db="EMBL/GenBank/DDBJ databases">
        <authorList>
            <person name="Sun Q."/>
            <person name="Mori K."/>
        </authorList>
    </citation>
    <scope>NUCLEOTIDE SEQUENCE [LARGE SCALE GENOMIC DNA]</scope>
    <source>
        <strain evidence="2 3">JCM 11201</strain>
    </source>
</reference>
<evidence type="ECO:0000313" key="2">
    <source>
        <dbReference type="EMBL" id="MFB9758541.1"/>
    </source>
</evidence>
<evidence type="ECO:0000313" key="3">
    <source>
        <dbReference type="Proteomes" id="UP001589609"/>
    </source>
</evidence>
<comment type="caution">
    <text evidence="2">The sequence shown here is derived from an EMBL/GenBank/DDBJ whole genome shotgun (WGS) entry which is preliminary data.</text>
</comment>